<dbReference type="EMBL" id="CP121671">
    <property type="protein sequence ID" value="WFT74484.1"/>
    <property type="molecule type" value="Genomic_DNA"/>
</dbReference>
<evidence type="ECO:0000313" key="2">
    <source>
        <dbReference type="Proteomes" id="UP001221597"/>
    </source>
</evidence>
<gene>
    <name evidence="1" type="ORF">P9989_19360</name>
</gene>
<name>A0ABY8IZ58_9BACI</name>
<dbReference type="Proteomes" id="UP001221597">
    <property type="component" value="Chromosome"/>
</dbReference>
<accession>A0ABY8IZ58</accession>
<evidence type="ECO:0000313" key="1">
    <source>
        <dbReference type="EMBL" id="WFT74484.1"/>
    </source>
</evidence>
<keyword evidence="2" id="KW-1185">Reference proteome</keyword>
<dbReference type="RefSeq" id="WP_283076481.1">
    <property type="nucleotide sequence ID" value="NZ_CP121671.1"/>
</dbReference>
<reference evidence="1 2" key="1">
    <citation type="submission" date="2023-04" db="EMBL/GenBank/DDBJ databases">
        <title>Genome sequence of Halobacillus naozhouensis KACC 21980.</title>
        <authorList>
            <person name="Kim S."/>
            <person name="Heo J."/>
            <person name="Kwon S.-W."/>
        </authorList>
    </citation>
    <scope>NUCLEOTIDE SEQUENCE [LARGE SCALE GENOMIC DNA]</scope>
    <source>
        <strain evidence="1 2">KCTC 13234</strain>
    </source>
</reference>
<proteinExistence type="predicted"/>
<protein>
    <submittedName>
        <fullName evidence="1">Uncharacterized protein</fullName>
    </submittedName>
</protein>
<organism evidence="1 2">
    <name type="scientific">Halobacillus naozhouensis</name>
    <dbReference type="NCBI Taxonomy" id="554880"/>
    <lineage>
        <taxon>Bacteria</taxon>
        <taxon>Bacillati</taxon>
        <taxon>Bacillota</taxon>
        <taxon>Bacilli</taxon>
        <taxon>Bacillales</taxon>
        <taxon>Bacillaceae</taxon>
        <taxon>Halobacillus</taxon>
    </lineage>
</organism>
<sequence>MKKGGARDLTQSVVRANHSIIGIPVSDARSSCSHLTTQSGVDNGTNNGLYAEHGSSMSIKFTHVLYGLADYEWAIWRSFWG</sequence>